<accession>A0A559K776</accession>
<dbReference type="Proteomes" id="UP000317036">
    <property type="component" value="Unassembled WGS sequence"/>
</dbReference>
<evidence type="ECO:0000313" key="10">
    <source>
        <dbReference type="Proteomes" id="UP000317036"/>
    </source>
</evidence>
<evidence type="ECO:0000259" key="8">
    <source>
        <dbReference type="PROSITE" id="PS50928"/>
    </source>
</evidence>
<keyword evidence="10" id="KW-1185">Reference proteome</keyword>
<feature type="transmembrane region" description="Helical" evidence="7">
    <location>
        <begin position="146"/>
        <end position="170"/>
    </location>
</feature>
<evidence type="ECO:0000256" key="3">
    <source>
        <dbReference type="ARBA" id="ARBA00022475"/>
    </source>
</evidence>
<gene>
    <name evidence="9" type="ORF">FPZ49_21265</name>
</gene>
<organism evidence="9 10">
    <name type="scientific">Paenibacillus cremeus</name>
    <dbReference type="NCBI Taxonomy" id="2163881"/>
    <lineage>
        <taxon>Bacteria</taxon>
        <taxon>Bacillati</taxon>
        <taxon>Bacillota</taxon>
        <taxon>Bacilli</taxon>
        <taxon>Bacillales</taxon>
        <taxon>Paenibacillaceae</taxon>
        <taxon>Paenibacillus</taxon>
    </lineage>
</organism>
<proteinExistence type="inferred from homology"/>
<evidence type="ECO:0000256" key="2">
    <source>
        <dbReference type="ARBA" id="ARBA00022448"/>
    </source>
</evidence>
<dbReference type="AlphaFoldDB" id="A0A559K776"/>
<feature type="transmembrane region" description="Helical" evidence="7">
    <location>
        <begin position="64"/>
        <end position="85"/>
    </location>
</feature>
<dbReference type="PANTHER" id="PTHR30193">
    <property type="entry name" value="ABC TRANSPORTER PERMEASE PROTEIN"/>
    <property type="match status" value="1"/>
</dbReference>
<evidence type="ECO:0000256" key="1">
    <source>
        <dbReference type="ARBA" id="ARBA00004651"/>
    </source>
</evidence>
<comment type="caution">
    <text evidence="9">The sequence shown here is derived from an EMBL/GenBank/DDBJ whole genome shotgun (WGS) entry which is preliminary data.</text>
</comment>
<reference evidence="9 10" key="1">
    <citation type="submission" date="2019-07" db="EMBL/GenBank/DDBJ databases">
        <authorList>
            <person name="Kim J."/>
        </authorList>
    </citation>
    <scope>NUCLEOTIDE SEQUENCE [LARGE SCALE GENOMIC DNA]</scope>
    <source>
        <strain evidence="9 10">JC52</strain>
    </source>
</reference>
<dbReference type="PANTHER" id="PTHR30193:SF37">
    <property type="entry name" value="INNER MEMBRANE ABC TRANSPORTER PERMEASE PROTEIN YCJO"/>
    <property type="match status" value="1"/>
</dbReference>
<keyword evidence="6 7" id="KW-0472">Membrane</keyword>
<dbReference type="RefSeq" id="WP_144850668.1">
    <property type="nucleotide sequence ID" value="NZ_VNJI01000029.1"/>
</dbReference>
<evidence type="ECO:0000256" key="6">
    <source>
        <dbReference type="ARBA" id="ARBA00023136"/>
    </source>
</evidence>
<evidence type="ECO:0000256" key="5">
    <source>
        <dbReference type="ARBA" id="ARBA00022989"/>
    </source>
</evidence>
<keyword evidence="3" id="KW-1003">Cell membrane</keyword>
<evidence type="ECO:0000313" key="9">
    <source>
        <dbReference type="EMBL" id="TVY07981.1"/>
    </source>
</evidence>
<keyword evidence="4 7" id="KW-0812">Transmembrane</keyword>
<dbReference type="InterPro" id="IPR051393">
    <property type="entry name" value="ABC_transporter_permease"/>
</dbReference>
<dbReference type="Gene3D" id="1.10.3720.10">
    <property type="entry name" value="MetI-like"/>
    <property type="match status" value="1"/>
</dbReference>
<evidence type="ECO:0000256" key="7">
    <source>
        <dbReference type="RuleBase" id="RU363032"/>
    </source>
</evidence>
<protein>
    <submittedName>
        <fullName evidence="9">Sugar ABC transporter permease</fullName>
    </submittedName>
</protein>
<dbReference type="CDD" id="cd06261">
    <property type="entry name" value="TM_PBP2"/>
    <property type="match status" value="1"/>
</dbReference>
<feature type="domain" description="ABC transmembrane type-1" evidence="8">
    <location>
        <begin position="60"/>
        <end position="275"/>
    </location>
</feature>
<keyword evidence="2 7" id="KW-0813">Transport</keyword>
<dbReference type="Pfam" id="PF00528">
    <property type="entry name" value="BPD_transp_1"/>
    <property type="match status" value="1"/>
</dbReference>
<feature type="transmembrane region" description="Helical" evidence="7">
    <location>
        <begin position="256"/>
        <end position="276"/>
    </location>
</feature>
<dbReference type="SUPFAM" id="SSF161098">
    <property type="entry name" value="MetI-like"/>
    <property type="match status" value="1"/>
</dbReference>
<dbReference type="GO" id="GO:0055085">
    <property type="term" value="P:transmembrane transport"/>
    <property type="evidence" value="ECO:0007669"/>
    <property type="project" value="InterPro"/>
</dbReference>
<dbReference type="InterPro" id="IPR000515">
    <property type="entry name" value="MetI-like"/>
</dbReference>
<dbReference type="EMBL" id="VNJI01000029">
    <property type="protein sequence ID" value="TVY07981.1"/>
    <property type="molecule type" value="Genomic_DNA"/>
</dbReference>
<keyword evidence="5 7" id="KW-1133">Transmembrane helix</keyword>
<feature type="transmembrane region" description="Helical" evidence="7">
    <location>
        <begin position="97"/>
        <end position="114"/>
    </location>
</feature>
<evidence type="ECO:0000256" key="4">
    <source>
        <dbReference type="ARBA" id="ARBA00022692"/>
    </source>
</evidence>
<comment type="subcellular location">
    <subcellularLocation>
        <location evidence="1 7">Cell membrane</location>
        <topology evidence="1 7">Multi-pass membrane protein</topology>
    </subcellularLocation>
</comment>
<dbReference type="GO" id="GO:0005886">
    <property type="term" value="C:plasma membrane"/>
    <property type="evidence" value="ECO:0007669"/>
    <property type="project" value="UniProtKB-SubCell"/>
</dbReference>
<dbReference type="InterPro" id="IPR035906">
    <property type="entry name" value="MetI-like_sf"/>
</dbReference>
<comment type="similarity">
    <text evidence="7">Belongs to the binding-protein-dependent transport system permease family.</text>
</comment>
<feature type="transmembrane region" description="Helical" evidence="7">
    <location>
        <begin position="210"/>
        <end position="230"/>
    </location>
</feature>
<sequence length="289" mass="32014">MNKKAIPYLLLLPAFIFYAVFWLTPVAAGVKEVFIDIHGNFSLTENFKLMFQSELFGQSVMNTALFVAISVVLQYVLALTLAVLLSRRFKGAKTLMFVSMIPMAVTPTAVAILWKTGLISDGWINSILMTLHLIHEPISFLSAEGFSALLLIILIDTWTVTPSVMIILIAGLQGMQKEFREAAYTFGANKWRIFRDITLPMLKPSIVTSIILRLIAAIQVWAIAVMVVGYSKVPFLVERVAFYVDAVPGLETSRKLAFTLSFTTTVIVLIVSLVYLRVTKKNSAAGGNK</sequence>
<dbReference type="OrthoDB" id="152280at2"/>
<dbReference type="PROSITE" id="PS50928">
    <property type="entry name" value="ABC_TM1"/>
    <property type="match status" value="1"/>
</dbReference>
<name>A0A559K776_9BACL</name>